<evidence type="ECO:0000259" key="8">
    <source>
        <dbReference type="Pfam" id="PF05699"/>
    </source>
</evidence>
<dbReference type="GO" id="GO:0046983">
    <property type="term" value="F:protein dimerization activity"/>
    <property type="evidence" value="ECO:0007669"/>
    <property type="project" value="InterPro"/>
</dbReference>
<accession>A0A803LLV0</accession>
<dbReference type="GO" id="GO:0003677">
    <property type="term" value="F:DNA binding"/>
    <property type="evidence" value="ECO:0007669"/>
    <property type="project" value="UniProtKB-KW"/>
</dbReference>
<feature type="domain" description="HAT C-terminal dimerisation" evidence="8">
    <location>
        <begin position="376"/>
        <end position="459"/>
    </location>
</feature>
<dbReference type="InterPro" id="IPR012337">
    <property type="entry name" value="RNaseH-like_sf"/>
</dbReference>
<keyword evidence="3" id="KW-0863">Zinc-finger</keyword>
<dbReference type="Proteomes" id="UP000596660">
    <property type="component" value="Unplaced"/>
</dbReference>
<protein>
    <recommendedName>
        <fullName evidence="12">Transposase</fullName>
    </recommendedName>
</protein>
<evidence type="ECO:0000256" key="5">
    <source>
        <dbReference type="ARBA" id="ARBA00023125"/>
    </source>
</evidence>
<evidence type="ECO:0000256" key="1">
    <source>
        <dbReference type="ARBA" id="ARBA00004123"/>
    </source>
</evidence>
<evidence type="ECO:0000256" key="3">
    <source>
        <dbReference type="ARBA" id="ARBA00022771"/>
    </source>
</evidence>
<feature type="region of interest" description="Disordered" evidence="7">
    <location>
        <begin position="1"/>
        <end position="20"/>
    </location>
</feature>
<dbReference type="GO" id="GO:0005634">
    <property type="term" value="C:nucleus"/>
    <property type="evidence" value="ECO:0007669"/>
    <property type="project" value="UniProtKB-SubCell"/>
</dbReference>
<dbReference type="Pfam" id="PF14372">
    <property type="entry name" value="hAT-like_RNase-H"/>
    <property type="match status" value="1"/>
</dbReference>
<evidence type="ECO:0000313" key="10">
    <source>
        <dbReference type="EnsemblPlants" id="AUR62015261-RA:cds"/>
    </source>
</evidence>
<sequence length="487" mass="56023">MGNLQKQSKLNFLSSDSSAGTPHSTFVSALHDGKFDMLKMREGIAYWIVMHEKPFSVVEEEGFNLMLKRGIPQWKNVSRHTIRNDAFKTYDVEKKKLKELLKSIDRISLTTNLWRSRPQRIEYMVITAHFVDRHWKLQKRIISFVHIPPPRKGRDIANCIFKCLKEWEIENKIFTISVDNATANDSCIEILKDTFSSTKSVDDWVKIEKLLEFLKVFNDATNNISGSEYPTSNLFLGEVYRVKVLLDESSNSHDDFIRDMVTNMKERFDKYWGECNLLMAIGSVLDPRLKMKAVEITFPKLFPPRELRDNLVKVREVFHELYDEYATLYFPPNVEQSGESIAGNSSTQAGRGESALYQLLQAVRSTQAANSFKKSEVDEYLEEGYLMIDGNEKFDPVEWWKEKSTKYRVLSRLAVDILAVPITTVASEATFSAGSRVIDPYRSSLTPETVKMLLCSGDWCRALHGVKRKNINNNGEEEPKEIILPIS</sequence>
<dbReference type="EnsemblPlants" id="AUR62015261-RA">
    <property type="protein sequence ID" value="AUR62015261-RA:cds"/>
    <property type="gene ID" value="AUR62015261"/>
</dbReference>
<organism evidence="10 11">
    <name type="scientific">Chenopodium quinoa</name>
    <name type="common">Quinoa</name>
    <dbReference type="NCBI Taxonomy" id="63459"/>
    <lineage>
        <taxon>Eukaryota</taxon>
        <taxon>Viridiplantae</taxon>
        <taxon>Streptophyta</taxon>
        <taxon>Embryophyta</taxon>
        <taxon>Tracheophyta</taxon>
        <taxon>Spermatophyta</taxon>
        <taxon>Magnoliopsida</taxon>
        <taxon>eudicotyledons</taxon>
        <taxon>Gunneridae</taxon>
        <taxon>Pentapetalae</taxon>
        <taxon>Caryophyllales</taxon>
        <taxon>Chenopodiaceae</taxon>
        <taxon>Chenopodioideae</taxon>
        <taxon>Atripliceae</taxon>
        <taxon>Chenopodium</taxon>
    </lineage>
</organism>
<evidence type="ECO:0000313" key="11">
    <source>
        <dbReference type="Proteomes" id="UP000596660"/>
    </source>
</evidence>
<dbReference type="PANTHER" id="PTHR46481">
    <property type="entry name" value="ZINC FINGER BED DOMAIN-CONTAINING PROTEIN 4"/>
    <property type="match status" value="1"/>
</dbReference>
<dbReference type="GO" id="GO:0008270">
    <property type="term" value="F:zinc ion binding"/>
    <property type="evidence" value="ECO:0007669"/>
    <property type="project" value="UniProtKB-KW"/>
</dbReference>
<evidence type="ECO:0000256" key="4">
    <source>
        <dbReference type="ARBA" id="ARBA00022833"/>
    </source>
</evidence>
<evidence type="ECO:0000256" key="7">
    <source>
        <dbReference type="SAM" id="MobiDB-lite"/>
    </source>
</evidence>
<dbReference type="InterPro" id="IPR008906">
    <property type="entry name" value="HATC_C_dom"/>
</dbReference>
<dbReference type="PANTHER" id="PTHR46481:SF10">
    <property type="entry name" value="ZINC FINGER BED DOMAIN-CONTAINING PROTEIN 39"/>
    <property type="match status" value="1"/>
</dbReference>
<reference evidence="10" key="2">
    <citation type="submission" date="2021-03" db="UniProtKB">
        <authorList>
            <consortium name="EnsemblPlants"/>
        </authorList>
    </citation>
    <scope>IDENTIFICATION</scope>
</reference>
<evidence type="ECO:0000256" key="2">
    <source>
        <dbReference type="ARBA" id="ARBA00022723"/>
    </source>
</evidence>
<reference evidence="10" key="1">
    <citation type="journal article" date="2017" name="Nature">
        <title>The genome of Chenopodium quinoa.</title>
        <authorList>
            <person name="Jarvis D.E."/>
            <person name="Ho Y.S."/>
            <person name="Lightfoot D.J."/>
            <person name="Schmoeckel S.M."/>
            <person name="Li B."/>
            <person name="Borm T.J.A."/>
            <person name="Ohyanagi H."/>
            <person name="Mineta K."/>
            <person name="Michell C.T."/>
            <person name="Saber N."/>
            <person name="Kharbatia N.M."/>
            <person name="Rupper R.R."/>
            <person name="Sharp A.R."/>
            <person name="Dally N."/>
            <person name="Boughton B.A."/>
            <person name="Woo Y.H."/>
            <person name="Gao G."/>
            <person name="Schijlen E.G.W.M."/>
            <person name="Guo X."/>
            <person name="Momin A.A."/>
            <person name="Negrao S."/>
            <person name="Al-Babili S."/>
            <person name="Gehring C."/>
            <person name="Roessner U."/>
            <person name="Jung C."/>
            <person name="Murphy K."/>
            <person name="Arold S.T."/>
            <person name="Gojobori T."/>
            <person name="van der Linden C.G."/>
            <person name="van Loo E.N."/>
            <person name="Jellen E.N."/>
            <person name="Maughan P.J."/>
            <person name="Tester M."/>
        </authorList>
    </citation>
    <scope>NUCLEOTIDE SEQUENCE [LARGE SCALE GENOMIC DNA]</scope>
    <source>
        <strain evidence="10">cv. PI 614886</strain>
    </source>
</reference>
<evidence type="ECO:0000259" key="9">
    <source>
        <dbReference type="Pfam" id="PF14372"/>
    </source>
</evidence>
<evidence type="ECO:0008006" key="12">
    <source>
        <dbReference type="Google" id="ProtNLM"/>
    </source>
</evidence>
<dbReference type="AlphaFoldDB" id="A0A803LLV0"/>
<dbReference type="InterPro" id="IPR025525">
    <property type="entry name" value="hAT-like_transposase_RNase-H"/>
</dbReference>
<keyword evidence="2" id="KW-0479">Metal-binding</keyword>
<evidence type="ECO:0000256" key="6">
    <source>
        <dbReference type="ARBA" id="ARBA00023242"/>
    </source>
</evidence>
<proteinExistence type="predicted"/>
<keyword evidence="6" id="KW-0539">Nucleus</keyword>
<dbReference type="Pfam" id="PF05699">
    <property type="entry name" value="Dimer_Tnp_hAT"/>
    <property type="match status" value="1"/>
</dbReference>
<keyword evidence="11" id="KW-1185">Reference proteome</keyword>
<dbReference type="OMA" id="IPIHIGC"/>
<dbReference type="InterPro" id="IPR052035">
    <property type="entry name" value="ZnF_BED_domain_contain"/>
</dbReference>
<keyword evidence="4" id="KW-0862">Zinc</keyword>
<name>A0A803LLV0_CHEQI</name>
<feature type="domain" description="hAT-like transposase RNase-H fold" evidence="9">
    <location>
        <begin position="225"/>
        <end position="325"/>
    </location>
</feature>
<keyword evidence="5" id="KW-0238">DNA-binding</keyword>
<dbReference type="Gramene" id="AUR62015261-RA">
    <property type="protein sequence ID" value="AUR62015261-RA:cds"/>
    <property type="gene ID" value="AUR62015261"/>
</dbReference>
<comment type="subcellular location">
    <subcellularLocation>
        <location evidence="1">Nucleus</location>
    </subcellularLocation>
</comment>
<dbReference type="SUPFAM" id="SSF53098">
    <property type="entry name" value="Ribonuclease H-like"/>
    <property type="match status" value="1"/>
</dbReference>